<dbReference type="GO" id="GO:0042285">
    <property type="term" value="F:xylosyltransferase activity"/>
    <property type="evidence" value="ECO:0007669"/>
    <property type="project" value="TreeGrafter"/>
</dbReference>
<evidence type="ECO:0000256" key="4">
    <source>
        <dbReference type="ARBA" id="ARBA00022989"/>
    </source>
</evidence>
<dbReference type="InterPro" id="IPR051292">
    <property type="entry name" value="Xyl/GlcA_transferase"/>
</dbReference>
<dbReference type="PANTHER" id="PTHR12270:SF52">
    <property type="entry name" value="GLYCOSYLTRANSFERASE-LIKE PROTEIN GNT13-RELATED"/>
    <property type="match status" value="1"/>
</dbReference>
<comment type="subcellular location">
    <subcellularLocation>
        <location evidence="1">Membrane</location>
        <topology evidence="1">Single-pass type II membrane protein</topology>
    </subcellularLocation>
</comment>
<keyword evidence="5" id="KW-0472">Membrane</keyword>
<evidence type="ECO:0000256" key="3">
    <source>
        <dbReference type="ARBA" id="ARBA00022968"/>
    </source>
</evidence>
<protein>
    <submittedName>
        <fullName evidence="7">RHTO0S08e04566g1_1</fullName>
    </submittedName>
</protein>
<evidence type="ECO:0000256" key="1">
    <source>
        <dbReference type="ARBA" id="ARBA00004606"/>
    </source>
</evidence>
<proteinExistence type="predicted"/>
<evidence type="ECO:0000256" key="6">
    <source>
        <dbReference type="ARBA" id="ARBA00023180"/>
    </source>
</evidence>
<gene>
    <name evidence="7" type="ORF">RHTO0S_08e04566g</name>
</gene>
<dbReference type="OrthoDB" id="411524at2759"/>
<dbReference type="GO" id="GO:0016020">
    <property type="term" value="C:membrane"/>
    <property type="evidence" value="ECO:0007669"/>
    <property type="project" value="UniProtKB-SubCell"/>
</dbReference>
<evidence type="ECO:0000313" key="7">
    <source>
        <dbReference type="EMBL" id="CDR43695.1"/>
    </source>
</evidence>
<dbReference type="GO" id="GO:0035269">
    <property type="term" value="P:protein O-linked glycosylation via mannose"/>
    <property type="evidence" value="ECO:0007669"/>
    <property type="project" value="TreeGrafter"/>
</dbReference>
<accession>A0A061B1K3</accession>
<evidence type="ECO:0000256" key="2">
    <source>
        <dbReference type="ARBA" id="ARBA00022692"/>
    </source>
</evidence>
<organism evidence="7">
    <name type="scientific">Rhodotorula toruloides</name>
    <name type="common">Yeast</name>
    <name type="synonym">Rhodosporidium toruloides</name>
    <dbReference type="NCBI Taxonomy" id="5286"/>
    <lineage>
        <taxon>Eukaryota</taxon>
        <taxon>Fungi</taxon>
        <taxon>Dikarya</taxon>
        <taxon>Basidiomycota</taxon>
        <taxon>Pucciniomycotina</taxon>
        <taxon>Microbotryomycetes</taxon>
        <taxon>Sporidiobolales</taxon>
        <taxon>Sporidiobolaceae</taxon>
        <taxon>Rhodotorula</taxon>
    </lineage>
</organism>
<name>A0A061B1K3_RHOTO</name>
<dbReference type="AlphaFoldDB" id="A0A061B1K3"/>
<keyword evidence="2" id="KW-0812">Transmembrane</keyword>
<keyword evidence="4" id="KW-1133">Transmembrane helix</keyword>
<keyword evidence="6" id="KW-0325">Glycoprotein</keyword>
<reference evidence="7" key="1">
    <citation type="journal article" date="2014" name="Genome Announc.">
        <title>Draft genome sequence of Rhodosporidium toruloides CECT1137, an oleaginous yeast of biotechnological interest.</title>
        <authorList>
            <person name="Morin N."/>
            <person name="Calcas X."/>
            <person name="Devillers H."/>
            <person name="Durrens P."/>
            <person name="Sherman D.J."/>
            <person name="Nicaud J.-M."/>
            <person name="Neuveglise C."/>
        </authorList>
    </citation>
    <scope>NUCLEOTIDE SEQUENCE</scope>
    <source>
        <strain evidence="7">CECT1137</strain>
    </source>
</reference>
<dbReference type="Pfam" id="PF13896">
    <property type="entry name" value="Glyco_transf_49"/>
    <property type="match status" value="2"/>
</dbReference>
<keyword evidence="3" id="KW-0735">Signal-anchor</keyword>
<dbReference type="PANTHER" id="PTHR12270">
    <property type="entry name" value="GLYCOSYLTRANSFERASE-RELATED"/>
    <property type="match status" value="1"/>
</dbReference>
<dbReference type="GO" id="GO:0015020">
    <property type="term" value="F:glucuronosyltransferase activity"/>
    <property type="evidence" value="ECO:0007669"/>
    <property type="project" value="TreeGrafter"/>
</dbReference>
<dbReference type="EMBL" id="LK052943">
    <property type="protein sequence ID" value="CDR43695.1"/>
    <property type="molecule type" value="Genomic_DNA"/>
</dbReference>
<evidence type="ECO:0000256" key="5">
    <source>
        <dbReference type="ARBA" id="ARBA00023136"/>
    </source>
</evidence>
<sequence length="574" mass="63816">MSPTSLANRATLRDRNARLRRVPLHRRFAATVARLPRRARGILALALLLLVWRFHAAHAAHSTTHSQSSDLRKPRTSAKSVLFVPTQPRHPSARLHFANGAVQDVFARTLLENDSVIEPYEDVWEASEVVRVELPGGGVLRTQDEAGKTGLLEVGDDGKCLGPSCREARGIRLELDVAVGLRALRDSDPSQPAILMFPSDLPIGPADVTLVTQFSVSRLSRFERMLQTWDGPMSAAVYLVDEEDIQTLDSHLSSPTLSPRWQRVALTIVKPDYSITEDALLSRLRYPINRLRNLALSLAPSPYTLVVDVDFVPSPNMHSILSSRAIPLINRPSVRKSRSPTLRRTAIVIPTFVLASSFAGTFPTTIEELESLYTSVPQFASLTDANAGHGPTSPSRLFSSPAQSSSLSAIDPAWSYEVCYEPQWEPYYLLHRASHPLYDERFTDQGGDKQSHTLLLNALGYEFRILRDVWVIHPPKTDRKEEEWPAARLVQRAGKADGSAADVKGAEEAGEDADDHFNLVAQRDETRFRYFQDFLPEMENAWGGNVRYPRGCAARVMAGRWSFGKARAGTVFGL</sequence>